<dbReference type="RefSeq" id="WP_225942433.1">
    <property type="nucleotide sequence ID" value="NZ_BMXJ01000003.1"/>
</dbReference>
<feature type="domain" description="Spondin" evidence="1">
    <location>
        <begin position="1"/>
        <end position="46"/>
    </location>
</feature>
<sequence>MPLLTPLLSRLDRFNRRHPWSHNDRLSPWVVRRVAASGAREVLDVG</sequence>
<evidence type="ECO:0000313" key="3">
    <source>
        <dbReference type="Proteomes" id="UP000598217"/>
    </source>
</evidence>
<comment type="caution">
    <text evidence="2">The sequence shown here is derived from an EMBL/GenBank/DDBJ whole genome shotgun (WGS) entry which is preliminary data.</text>
</comment>
<dbReference type="EMBL" id="JADBDY010000001">
    <property type="protein sequence ID" value="MBE1458369.1"/>
    <property type="molecule type" value="Genomic_DNA"/>
</dbReference>
<accession>A0ABR9HH89</accession>
<proteinExistence type="predicted"/>
<dbReference type="PROSITE" id="PS51020">
    <property type="entry name" value="SPONDIN"/>
    <property type="match status" value="1"/>
</dbReference>
<keyword evidence="3" id="KW-1185">Reference proteome</keyword>
<evidence type="ECO:0000313" key="2">
    <source>
        <dbReference type="EMBL" id="MBE1458369.1"/>
    </source>
</evidence>
<gene>
    <name evidence="2" type="ORF">H4W79_002583</name>
</gene>
<dbReference type="InterPro" id="IPR009465">
    <property type="entry name" value="Spondin_N"/>
</dbReference>
<organism evidence="2 3">
    <name type="scientific">Nocardiopsis terrae</name>
    <dbReference type="NCBI Taxonomy" id="372655"/>
    <lineage>
        <taxon>Bacteria</taxon>
        <taxon>Bacillati</taxon>
        <taxon>Actinomycetota</taxon>
        <taxon>Actinomycetes</taxon>
        <taxon>Streptosporangiales</taxon>
        <taxon>Nocardiopsidaceae</taxon>
        <taxon>Nocardiopsis</taxon>
    </lineage>
</organism>
<protein>
    <recommendedName>
        <fullName evidence="1">Spondin domain-containing protein</fullName>
    </recommendedName>
</protein>
<reference evidence="2 3" key="1">
    <citation type="submission" date="2020-10" db="EMBL/GenBank/DDBJ databases">
        <title>Sequencing the genomes of 1000 actinobacteria strains.</title>
        <authorList>
            <person name="Klenk H.-P."/>
        </authorList>
    </citation>
    <scope>NUCLEOTIDE SEQUENCE [LARGE SCALE GENOMIC DNA]</scope>
    <source>
        <strain evidence="2 3">DSM 45157</strain>
    </source>
</reference>
<name>A0ABR9HH89_9ACTN</name>
<evidence type="ECO:0000259" key="1">
    <source>
        <dbReference type="PROSITE" id="PS51020"/>
    </source>
</evidence>
<dbReference type="Proteomes" id="UP000598217">
    <property type="component" value="Unassembled WGS sequence"/>
</dbReference>